<evidence type="ECO:0000313" key="4">
    <source>
        <dbReference type="Proteomes" id="UP000075886"/>
    </source>
</evidence>
<evidence type="ECO:0000256" key="1">
    <source>
        <dbReference type="SAM" id="MobiDB-lite"/>
    </source>
</evidence>
<feature type="compositionally biased region" description="Basic and acidic residues" evidence="1">
    <location>
        <begin position="121"/>
        <end position="130"/>
    </location>
</feature>
<feature type="chain" id="PRO_5008133030" evidence="2">
    <location>
        <begin position="19"/>
        <end position="512"/>
    </location>
</feature>
<dbReference type="EnsemblMetazoa" id="AFAF012335-RA">
    <property type="protein sequence ID" value="AFAF012335-PA"/>
    <property type="gene ID" value="AFAF012335"/>
</dbReference>
<organism evidence="3 4">
    <name type="scientific">Anopheles farauti</name>
    <dbReference type="NCBI Taxonomy" id="69004"/>
    <lineage>
        <taxon>Eukaryota</taxon>
        <taxon>Metazoa</taxon>
        <taxon>Ecdysozoa</taxon>
        <taxon>Arthropoda</taxon>
        <taxon>Hexapoda</taxon>
        <taxon>Insecta</taxon>
        <taxon>Pterygota</taxon>
        <taxon>Neoptera</taxon>
        <taxon>Endopterygota</taxon>
        <taxon>Diptera</taxon>
        <taxon>Nematocera</taxon>
        <taxon>Culicoidea</taxon>
        <taxon>Culicidae</taxon>
        <taxon>Anophelinae</taxon>
        <taxon>Anopheles</taxon>
    </lineage>
</organism>
<protein>
    <submittedName>
        <fullName evidence="3">Uncharacterized protein</fullName>
    </submittedName>
</protein>
<evidence type="ECO:0000313" key="3">
    <source>
        <dbReference type="EnsemblMetazoa" id="AFAF012335-PA"/>
    </source>
</evidence>
<keyword evidence="2" id="KW-0732">Signal</keyword>
<feature type="compositionally biased region" description="Basic and acidic residues" evidence="1">
    <location>
        <begin position="158"/>
        <end position="182"/>
    </location>
</feature>
<reference evidence="3" key="2">
    <citation type="submission" date="2020-05" db="UniProtKB">
        <authorList>
            <consortium name="EnsemblMetazoa"/>
        </authorList>
    </citation>
    <scope>IDENTIFICATION</scope>
    <source>
        <strain evidence="3">FAR1</strain>
    </source>
</reference>
<dbReference type="EMBL" id="AXCN02001479">
    <property type="status" value="NOT_ANNOTATED_CDS"/>
    <property type="molecule type" value="Genomic_DNA"/>
</dbReference>
<dbReference type="AlphaFoldDB" id="A0A182QKZ9"/>
<dbReference type="VEuPathDB" id="VectorBase:AFAF012335"/>
<feature type="region of interest" description="Disordered" evidence="1">
    <location>
        <begin position="425"/>
        <end position="449"/>
    </location>
</feature>
<proteinExistence type="predicted"/>
<feature type="region of interest" description="Disordered" evidence="1">
    <location>
        <begin position="467"/>
        <end position="512"/>
    </location>
</feature>
<feature type="compositionally biased region" description="Polar residues" evidence="1">
    <location>
        <begin position="183"/>
        <end position="192"/>
    </location>
</feature>
<dbReference type="STRING" id="69004.A0A182QKZ9"/>
<feature type="region of interest" description="Disordered" evidence="1">
    <location>
        <begin position="116"/>
        <end position="192"/>
    </location>
</feature>
<feature type="compositionally biased region" description="Acidic residues" evidence="1">
    <location>
        <begin position="144"/>
        <end position="157"/>
    </location>
</feature>
<evidence type="ECO:0000256" key="2">
    <source>
        <dbReference type="SAM" id="SignalP"/>
    </source>
</evidence>
<feature type="compositionally biased region" description="Basic and acidic residues" evidence="1">
    <location>
        <begin position="483"/>
        <end position="496"/>
    </location>
</feature>
<reference evidence="4" key="1">
    <citation type="submission" date="2014-01" db="EMBL/GenBank/DDBJ databases">
        <title>The Genome Sequence of Anopheles farauti FAR1 (V2).</title>
        <authorList>
            <consortium name="The Broad Institute Genomics Platform"/>
            <person name="Neafsey D.E."/>
            <person name="Besansky N."/>
            <person name="Howell P."/>
            <person name="Walton C."/>
            <person name="Young S.K."/>
            <person name="Zeng Q."/>
            <person name="Gargeya S."/>
            <person name="Fitzgerald M."/>
            <person name="Haas B."/>
            <person name="Abouelleil A."/>
            <person name="Allen A.W."/>
            <person name="Alvarado L."/>
            <person name="Arachchi H.M."/>
            <person name="Berlin A.M."/>
            <person name="Chapman S.B."/>
            <person name="Gainer-Dewar J."/>
            <person name="Goldberg J."/>
            <person name="Griggs A."/>
            <person name="Gujja S."/>
            <person name="Hansen M."/>
            <person name="Howarth C."/>
            <person name="Imamovic A."/>
            <person name="Ireland A."/>
            <person name="Larimer J."/>
            <person name="McCowan C."/>
            <person name="Murphy C."/>
            <person name="Pearson M."/>
            <person name="Poon T.W."/>
            <person name="Priest M."/>
            <person name="Roberts A."/>
            <person name="Saif S."/>
            <person name="Shea T."/>
            <person name="Sisk P."/>
            <person name="Sykes S."/>
            <person name="Wortman J."/>
            <person name="Nusbaum C."/>
            <person name="Birren B."/>
        </authorList>
    </citation>
    <scope>NUCLEOTIDE SEQUENCE [LARGE SCALE GENOMIC DNA]</scope>
    <source>
        <strain evidence="4">FAR1</strain>
    </source>
</reference>
<name>A0A182QKZ9_9DIPT</name>
<sequence>MHGCHHAMLLWIIYCVEACGCQGRQDNFATMAVLVMWKWMSTITVGLLLIHISTGVQIPEEVELIDGFPTDPLTYDLTEPRVEYYEKPSLVEEYARDAVRDKRSTTRYQVLESAGLHSHFRRSEANDQRASKHSSNRSKRNAEPEPDGVTDASTDDGPEAREEIPVPEKHVMSAQDRTKEGQWSRTPFKSSEFQAKVMREESDSDGEESMLINEGIKSRAPRVNFITQQTKGGLSATESRDDDGNEKVIRELYRKPVANLQYERPVPRTYDSYMAPSQSPMYPRVYNKYDAFHRDMMDRMHPPAPHRYDHYYQRRYDVDYDPYFPRYKFPYYYYYPDKRYDVPLYYRDRNSLYTNDIEATVPIAPPYYGGSFHSGLYPPSVSPALRNRRIIYFATLPEIVRPPSVQRYGPGGRYDAYYTTRTPPLASAYKDPRPVKNDRKDDKHVSSKPIKIVREAETEQDRISALRSSLGTAGKGQQQQQQRRWDNSRETKRAQFRDTYPFLEPERSYYGR</sequence>
<feature type="compositionally biased region" description="Basic and acidic residues" evidence="1">
    <location>
        <begin position="430"/>
        <end position="445"/>
    </location>
</feature>
<accession>A0A182QKZ9</accession>
<feature type="signal peptide" evidence="2">
    <location>
        <begin position="1"/>
        <end position="18"/>
    </location>
</feature>
<dbReference type="Proteomes" id="UP000075886">
    <property type="component" value="Unassembled WGS sequence"/>
</dbReference>
<keyword evidence="4" id="KW-1185">Reference proteome</keyword>